<dbReference type="EMBL" id="WHOB01000093">
    <property type="protein sequence ID" value="NOU83568.1"/>
    <property type="molecule type" value="Genomic_DNA"/>
</dbReference>
<dbReference type="InterPro" id="IPR000421">
    <property type="entry name" value="FA58C"/>
</dbReference>
<dbReference type="SUPFAM" id="SSF49785">
    <property type="entry name" value="Galactose-binding domain-like"/>
    <property type="match status" value="1"/>
</dbReference>
<dbReference type="RefSeq" id="WP_171720669.1">
    <property type="nucleotide sequence ID" value="NZ_WHOB01000093.1"/>
</dbReference>
<dbReference type="Pfam" id="PF00754">
    <property type="entry name" value="F5_F8_type_C"/>
    <property type="match status" value="1"/>
</dbReference>
<dbReference type="InterPro" id="IPR008979">
    <property type="entry name" value="Galactose-bd-like_sf"/>
</dbReference>
<proteinExistence type="predicted"/>
<keyword evidence="3" id="KW-1185">Reference proteome</keyword>
<dbReference type="Gene3D" id="2.60.120.260">
    <property type="entry name" value="Galactose-binding domain-like"/>
    <property type="match status" value="1"/>
</dbReference>
<accession>A0ABX1YRM3</accession>
<name>A0ABX1YRM3_9BACL</name>
<sequence>MQLQRMGSFKKVGIGLGTLLIASAISLTGASAAGNLVPVMTSNTSPAGTASASSEWAFHEAYKAFDHDYSTYYSTSSGSSGYLQYSFGTSKKVRSYRLTTSSQPQANVPKTWTLQGSSNGSSWVVLSSQSGLYYPGSSYYFSLSSTGDYTSYRLVITANNGAYSTSVGELELYE</sequence>
<evidence type="ECO:0000259" key="1">
    <source>
        <dbReference type="Pfam" id="PF00754"/>
    </source>
</evidence>
<comment type="caution">
    <text evidence="2">The sequence shown here is derived from an EMBL/GenBank/DDBJ whole genome shotgun (WGS) entry which is preliminary data.</text>
</comment>
<dbReference type="Proteomes" id="UP000596857">
    <property type="component" value="Unassembled WGS sequence"/>
</dbReference>
<evidence type="ECO:0000313" key="2">
    <source>
        <dbReference type="EMBL" id="NOU83568.1"/>
    </source>
</evidence>
<gene>
    <name evidence="2" type="ORF">GC101_32435</name>
</gene>
<evidence type="ECO:0000313" key="3">
    <source>
        <dbReference type="Proteomes" id="UP000596857"/>
    </source>
</evidence>
<organism evidence="2 3">
    <name type="scientific">Paenibacillus phytohabitans</name>
    <dbReference type="NCBI Taxonomy" id="2654978"/>
    <lineage>
        <taxon>Bacteria</taxon>
        <taxon>Bacillati</taxon>
        <taxon>Bacillota</taxon>
        <taxon>Bacilli</taxon>
        <taxon>Bacillales</taxon>
        <taxon>Paenibacillaceae</taxon>
        <taxon>Paenibacillus</taxon>
    </lineage>
</organism>
<reference evidence="2 3" key="1">
    <citation type="submission" date="2019-10" db="EMBL/GenBank/DDBJ databases">
        <title>Description of Paenibacillus terricola sp. nov.</title>
        <authorList>
            <person name="Carlier A."/>
            <person name="Qi S."/>
        </authorList>
    </citation>
    <scope>NUCLEOTIDE SEQUENCE [LARGE SCALE GENOMIC DNA]</scope>
    <source>
        <strain evidence="2 3">LMG 31459</strain>
    </source>
</reference>
<feature type="domain" description="F5/8 type C" evidence="1">
    <location>
        <begin position="50"/>
        <end position="161"/>
    </location>
</feature>
<protein>
    <recommendedName>
        <fullName evidence="1">F5/8 type C domain-containing protein</fullName>
    </recommendedName>
</protein>